<dbReference type="GO" id="GO:0046872">
    <property type="term" value="F:metal ion binding"/>
    <property type="evidence" value="ECO:0007669"/>
    <property type="project" value="InterPro"/>
</dbReference>
<name>A0A7W7G4X2_9ACTN</name>
<dbReference type="InterPro" id="IPR024344">
    <property type="entry name" value="MDMPI_metal-binding"/>
</dbReference>
<organism evidence="2 3">
    <name type="scientific">Paractinoplanes abujensis</name>
    <dbReference type="NCBI Taxonomy" id="882441"/>
    <lineage>
        <taxon>Bacteria</taxon>
        <taxon>Bacillati</taxon>
        <taxon>Actinomycetota</taxon>
        <taxon>Actinomycetes</taxon>
        <taxon>Micromonosporales</taxon>
        <taxon>Micromonosporaceae</taxon>
        <taxon>Paractinoplanes</taxon>
    </lineage>
</organism>
<comment type="caution">
    <text evidence="2">The sequence shown here is derived from an EMBL/GenBank/DDBJ whole genome shotgun (WGS) entry which is preliminary data.</text>
</comment>
<reference evidence="2 3" key="1">
    <citation type="submission" date="2020-08" db="EMBL/GenBank/DDBJ databases">
        <title>Sequencing the genomes of 1000 actinobacteria strains.</title>
        <authorList>
            <person name="Klenk H.-P."/>
        </authorList>
    </citation>
    <scope>NUCLEOTIDE SEQUENCE [LARGE SCALE GENOMIC DNA]</scope>
    <source>
        <strain evidence="2 3">DSM 45518</strain>
    </source>
</reference>
<dbReference type="Gene3D" id="1.20.120.450">
    <property type="entry name" value="dinb family like domain"/>
    <property type="match status" value="1"/>
</dbReference>
<dbReference type="EMBL" id="JACHMF010000001">
    <property type="protein sequence ID" value="MBB4697823.1"/>
    <property type="molecule type" value="Genomic_DNA"/>
</dbReference>
<dbReference type="RefSeq" id="WP_184955885.1">
    <property type="nucleotide sequence ID" value="NZ_JACHMF010000001.1"/>
</dbReference>
<dbReference type="InterPro" id="IPR034660">
    <property type="entry name" value="DinB/YfiT-like"/>
</dbReference>
<sequence>MIYELTTENRRRIADLLEGLDDEQWAAPTLCEGWTVRDLAAHFVQPMLVSFGQFFLVSIRYRGDTARTVDHFTRRLARRPRAELIALLREHAGDHVDPPRVGPMGPFAETCVHLRDIARPLGLTADVPAEHWRLLLDYLVSAGAAPGLVPPGRLDGLRLSDPATGWSSGDGDLVEGPLEALAMAATGRRAALNDLRGPGVAKLQTIHQAGPR</sequence>
<dbReference type="Proteomes" id="UP000542742">
    <property type="component" value="Unassembled WGS sequence"/>
</dbReference>
<evidence type="ECO:0000259" key="1">
    <source>
        <dbReference type="Pfam" id="PF11716"/>
    </source>
</evidence>
<dbReference type="InterPro" id="IPR017517">
    <property type="entry name" value="Maleyloyr_isom"/>
</dbReference>
<accession>A0A7W7G4X2</accession>
<keyword evidence="3" id="KW-1185">Reference proteome</keyword>
<dbReference type="AlphaFoldDB" id="A0A7W7G4X2"/>
<evidence type="ECO:0000313" key="3">
    <source>
        <dbReference type="Proteomes" id="UP000542742"/>
    </source>
</evidence>
<dbReference type="Pfam" id="PF11716">
    <property type="entry name" value="MDMPI_N"/>
    <property type="match status" value="1"/>
</dbReference>
<gene>
    <name evidence="2" type="ORF">BKA14_007971</name>
</gene>
<evidence type="ECO:0000313" key="2">
    <source>
        <dbReference type="EMBL" id="MBB4697823.1"/>
    </source>
</evidence>
<proteinExistence type="predicted"/>
<dbReference type="SUPFAM" id="SSF109854">
    <property type="entry name" value="DinB/YfiT-like putative metalloenzymes"/>
    <property type="match status" value="1"/>
</dbReference>
<feature type="domain" description="Mycothiol-dependent maleylpyruvate isomerase metal-binding" evidence="1">
    <location>
        <begin position="9"/>
        <end position="94"/>
    </location>
</feature>
<protein>
    <submittedName>
        <fullName evidence="2">Uncharacterized protein (TIGR03083 family)</fullName>
    </submittedName>
</protein>
<dbReference type="NCBIfam" id="TIGR03083">
    <property type="entry name" value="maleylpyruvate isomerase family mycothiol-dependent enzyme"/>
    <property type="match status" value="1"/>
</dbReference>